<evidence type="ECO:0000259" key="1">
    <source>
        <dbReference type="Pfam" id="PF16841"/>
    </source>
</evidence>
<dbReference type="SMART" id="SM00710">
    <property type="entry name" value="PbH1"/>
    <property type="match status" value="6"/>
</dbReference>
<dbReference type="PANTHER" id="PTHR36453">
    <property type="entry name" value="SECRETED PROTEIN-RELATED"/>
    <property type="match status" value="1"/>
</dbReference>
<organism evidence="2 3">
    <name type="scientific">Azospirillum picis</name>
    <dbReference type="NCBI Taxonomy" id="488438"/>
    <lineage>
        <taxon>Bacteria</taxon>
        <taxon>Pseudomonadati</taxon>
        <taxon>Pseudomonadota</taxon>
        <taxon>Alphaproteobacteria</taxon>
        <taxon>Rhodospirillales</taxon>
        <taxon>Azospirillaceae</taxon>
        <taxon>Azospirillum</taxon>
    </lineage>
</organism>
<dbReference type="InterPro" id="IPR011050">
    <property type="entry name" value="Pectin_lyase_fold/virulence"/>
</dbReference>
<reference evidence="2 3" key="1">
    <citation type="submission" date="2023-07" db="EMBL/GenBank/DDBJ databases">
        <title>Genomic Encyclopedia of Type Strains, Phase IV (KMG-IV): sequencing the most valuable type-strain genomes for metagenomic binning, comparative biology and taxonomic classification.</title>
        <authorList>
            <person name="Goeker M."/>
        </authorList>
    </citation>
    <scope>NUCLEOTIDE SEQUENCE [LARGE SCALE GENOMIC DNA]</scope>
    <source>
        <strain evidence="2 3">DSM 19922</strain>
    </source>
</reference>
<dbReference type="InterPro" id="IPR012334">
    <property type="entry name" value="Pectin_lyas_fold"/>
</dbReference>
<comment type="caution">
    <text evidence="2">The sequence shown here is derived from an EMBL/GenBank/DDBJ whole genome shotgun (WGS) entry which is preliminary data.</text>
</comment>
<dbReference type="Pfam" id="PF16841">
    <property type="entry name" value="CBM60"/>
    <property type="match status" value="3"/>
</dbReference>
<sequence>MATTNSDGTIQVTFAVNAWGVAAGGKWPHFQLLLDGKSIGDATVASASQQRYTFTANVPADKAHALQLVYDNDDTVNGVDRNLFVKSFEVNGKTILAIDPSVKYDTGKIDGQNVIAGQTEMYWPGALNVALPPTLFSTAPVDSGSGASDMTTTIKVKAYGNSAAGQAPHFKLLVDDQVVGDAWVNATSATDYTFTAKVDPNEAHKIQIWYDNDATINGVDRNLYVKSINIDGQTIAATSDMASYDKGPVDGKFVVAGQEGLFWGGALTFGVPEEYFAGPYVPPPPPAPSSAVDIVVNAYGVSAGGVAPHFKLVVDGQVIGDGKAASGSVTPFSFKADIDPTKAHSVQVVYDNDATVNGVDRNLFVKSVVINGHTVAATDSIVSYDKGAVDGKDVVKGQEGLYWGGALNIKAGAELFGKAGLPGTTPSIPTAPTKPAFYVATNGKDSWSGKLAAPNADGTDGPFASLEKAQAAMRADASIDTTYIRGGTYHLTKTLELTSADNGHSFQNYPGEKPELSGGEVVKSFASEGNGLYAAKLATASNLDLIVGGVRQHLAEKYAYDSADVTTGWHFADAAAGSPSGSQIRFHGSEVTASDIQPGTLIQVMDAERLGDTLTSISGFNASTRAITLKNGASLPFAEGTTYKLLNNASYVDQAGEFAWRTSDGKLLYKAAASDFASSGVEVPRLATLIKLNGATNVTIDGLTFKNTTTGGDALLLTNAKGNHISDNSFLNVGTAIKLTAASSNNDIAHNVLNHLAENGIEMDGRSNGNSIYANSISNIGEVRKAVAGIIGTGVDNNLISNNDIDHSARYGISFKDYGGTTNTVNHKNIIQFNNISYTGLETADGGAIEILGRSSADTGMIIQGNRIEHASGLATSAADSWMYGQKGFGIYLDDMAGGITVKDNFIKDADWASVQIHGGDNNVVTNNFAVIASNKEDFIRIEWQPVHGTAGDPHNNTITHNVVQGTLPLDDYIELLSANDFVIDKNLVFNVPKYGDNDVIGKALFTNAYWNDYSLQSASPAFGMGIHDLAWAKMGVAGIAAAGLDHFWDGV</sequence>
<dbReference type="EMBL" id="JAUSVU010000001">
    <property type="protein sequence ID" value="MDQ0531561.1"/>
    <property type="molecule type" value="Genomic_DNA"/>
</dbReference>
<dbReference type="InterPro" id="IPR006626">
    <property type="entry name" value="PbH1"/>
</dbReference>
<dbReference type="Gene3D" id="2.60.60.40">
    <property type="match status" value="3"/>
</dbReference>
<dbReference type="PANTHER" id="PTHR36453:SF1">
    <property type="entry name" value="RIGHT HANDED BETA HELIX DOMAIN-CONTAINING PROTEIN"/>
    <property type="match status" value="1"/>
</dbReference>
<dbReference type="SUPFAM" id="SSF51126">
    <property type="entry name" value="Pectin lyase-like"/>
    <property type="match status" value="2"/>
</dbReference>
<feature type="domain" description="Carbohydrate binding module xylan-binding" evidence="1">
    <location>
        <begin position="13"/>
        <end position="102"/>
    </location>
</feature>
<name>A0ABU0MDQ8_9PROT</name>
<dbReference type="RefSeq" id="WP_209977658.1">
    <property type="nucleotide sequence ID" value="NZ_JAGINO010000001.1"/>
</dbReference>
<proteinExistence type="predicted"/>
<evidence type="ECO:0000313" key="2">
    <source>
        <dbReference type="EMBL" id="MDQ0531561.1"/>
    </source>
</evidence>
<evidence type="ECO:0000313" key="3">
    <source>
        <dbReference type="Proteomes" id="UP001244552"/>
    </source>
</evidence>
<feature type="domain" description="Carbohydrate binding module xylan-binding" evidence="1">
    <location>
        <begin position="153"/>
        <end position="238"/>
    </location>
</feature>
<accession>A0ABU0MDQ8</accession>
<keyword evidence="3" id="KW-1185">Reference proteome</keyword>
<feature type="domain" description="Carbohydrate binding module xylan-binding" evidence="1">
    <location>
        <begin position="293"/>
        <end position="379"/>
    </location>
</feature>
<gene>
    <name evidence="2" type="ORF">QO018_000393</name>
</gene>
<dbReference type="Gene3D" id="2.160.20.10">
    <property type="entry name" value="Single-stranded right-handed beta-helix, Pectin lyase-like"/>
    <property type="match status" value="3"/>
</dbReference>
<dbReference type="Proteomes" id="UP001244552">
    <property type="component" value="Unassembled WGS sequence"/>
</dbReference>
<protein>
    <recommendedName>
        <fullName evidence="1">Carbohydrate binding module xylan-binding domain-containing protein</fullName>
    </recommendedName>
</protein>
<dbReference type="InterPro" id="IPR031768">
    <property type="entry name" value="CBM60_xylan-bd"/>
</dbReference>